<proteinExistence type="predicted"/>
<dbReference type="RefSeq" id="WP_078783911.1">
    <property type="nucleotide sequence ID" value="NZ_FUYF01000003.1"/>
</dbReference>
<dbReference type="InterPro" id="IPR036162">
    <property type="entry name" value="Resolvase-like_N_sf"/>
</dbReference>
<dbReference type="SUPFAM" id="SSF53041">
    <property type="entry name" value="Resolvase-like"/>
    <property type="match status" value="1"/>
</dbReference>
<name>A0A1T4WQT6_9FIRM</name>
<evidence type="ECO:0000313" key="2">
    <source>
        <dbReference type="EMBL" id="SKA79225.1"/>
    </source>
</evidence>
<dbReference type="InterPro" id="IPR006119">
    <property type="entry name" value="Resolv_N"/>
</dbReference>
<keyword evidence="3" id="KW-1185">Reference proteome</keyword>
<dbReference type="Proteomes" id="UP000190286">
    <property type="component" value="Unassembled WGS sequence"/>
</dbReference>
<dbReference type="STRING" id="745368.SAMN02745178_00916"/>
<evidence type="ECO:0000313" key="3">
    <source>
        <dbReference type="Proteomes" id="UP000190286"/>
    </source>
</evidence>
<gene>
    <name evidence="2" type="ORF">SAMN02745178_00916</name>
</gene>
<dbReference type="EMBL" id="FUYF01000003">
    <property type="protein sequence ID" value="SKA79225.1"/>
    <property type="molecule type" value="Genomic_DNA"/>
</dbReference>
<organism evidence="2 3">
    <name type="scientific">Gemmiger formicilis</name>
    <dbReference type="NCBI Taxonomy" id="745368"/>
    <lineage>
        <taxon>Bacteria</taxon>
        <taxon>Bacillati</taxon>
        <taxon>Bacillota</taxon>
        <taxon>Clostridia</taxon>
        <taxon>Eubacteriales</taxon>
        <taxon>Gemmiger</taxon>
    </lineage>
</organism>
<sequence length="140" mass="16133">MKEYKIWAFARSAAPNLPALEEQLAEVMREADRRGYIIVNSCMEQKYGTEFWRPALFAMLTAVQQGRVNVVMVQSLDRLSHDITTLYRILRFLQNYGAVLITTETNLQYELYLTGLESRILARTARSGKRVPWEVAVDAD</sequence>
<reference evidence="2 3" key="1">
    <citation type="submission" date="2017-02" db="EMBL/GenBank/DDBJ databases">
        <authorList>
            <person name="Peterson S.W."/>
        </authorList>
    </citation>
    <scope>NUCLEOTIDE SEQUENCE [LARGE SCALE GENOMIC DNA]</scope>
    <source>
        <strain evidence="2 3">ATCC 27749</strain>
    </source>
</reference>
<evidence type="ECO:0000259" key="1">
    <source>
        <dbReference type="SMART" id="SM00857"/>
    </source>
</evidence>
<dbReference type="GO" id="GO:0003677">
    <property type="term" value="F:DNA binding"/>
    <property type="evidence" value="ECO:0007669"/>
    <property type="project" value="InterPro"/>
</dbReference>
<accession>A0A1T4WQT6</accession>
<dbReference type="GeneID" id="93337397"/>
<dbReference type="GO" id="GO:0000150">
    <property type="term" value="F:DNA strand exchange activity"/>
    <property type="evidence" value="ECO:0007669"/>
    <property type="project" value="InterPro"/>
</dbReference>
<feature type="domain" description="Resolvase/invertase-type recombinase catalytic" evidence="1">
    <location>
        <begin position="6"/>
        <end position="130"/>
    </location>
</feature>
<dbReference type="Pfam" id="PF00239">
    <property type="entry name" value="Resolvase"/>
    <property type="match status" value="1"/>
</dbReference>
<dbReference type="SMART" id="SM00857">
    <property type="entry name" value="Resolvase"/>
    <property type="match status" value="1"/>
</dbReference>
<protein>
    <submittedName>
        <fullName evidence="2">Resolvase, N terminal domain</fullName>
    </submittedName>
</protein>
<dbReference type="OrthoDB" id="1849105at2"/>
<dbReference type="Gene3D" id="3.40.50.1390">
    <property type="entry name" value="Resolvase, N-terminal catalytic domain"/>
    <property type="match status" value="1"/>
</dbReference>
<dbReference type="AlphaFoldDB" id="A0A1T4WQT6"/>